<evidence type="ECO:0000256" key="2">
    <source>
        <dbReference type="ARBA" id="ARBA00005417"/>
    </source>
</evidence>
<dbReference type="CDD" id="cd03225">
    <property type="entry name" value="ABC_cobalt_CbiO_domain1"/>
    <property type="match status" value="2"/>
</dbReference>
<keyword evidence="12" id="KW-1185">Reference proteome</keyword>
<evidence type="ECO:0000313" key="11">
    <source>
        <dbReference type="EMBL" id="MBD7968501.1"/>
    </source>
</evidence>
<evidence type="ECO:0000256" key="9">
    <source>
        <dbReference type="SAM" id="MobiDB-lite"/>
    </source>
</evidence>
<keyword evidence="7" id="KW-1278">Translocase</keyword>
<keyword evidence="3" id="KW-0813">Transport</keyword>
<sequence length="596" mass="66053">MHEPLIELSHVSFTYPGSDQPVLSDVSLTLHRGDFTAIIGSNGSGKSTLCKLFNGLIPHYYTGDYFGESVICGQSSETSSVAELSRKVGYVYQDFENQLVRPTVLDDVVFTPLNYGYADYQARGQKALMMMGLSNVKDEFIWSLSGGQKHLLALAGALAMDPDILVIDEPISQLDPQHARHIYDILKRLNEDYGKTIVVIEHHAEFIADYCKEVVLMDQGKVAWKRPTREALSSVETLLGLGIYPPQVTQAAWLDLKNRESLPQGGTLLPVHITEGEKWFQSRQVTLTHGNIEKPPVVTEPSIQKKVVVAEDVRLSYRTIHKKMHPVLDGVNVTLHSGEAVAIIGNNGAGKSSLLKLIAGIVKPTGGYLNVNGFSLKGMSPERMAGHVSYVYQNPEEMFIEDSVEKEVGYYVHAHRLPDAEERIQSVLESFRLTGLKDRDARLLSGGQQRRVALAIGAAIQPSIMLLDEPTANLDIATKQEMLSVLSTLKSHVETVAIATHDMQLVAEWASRIIVMHQGVVIADGRKEQIFEDERLLERAGLLPTQLMELSRCLGLPKICYSLDEFISFYTPRELSQPEGEGTAWKSSKRHLTASL</sequence>
<keyword evidence="4" id="KW-1003">Cell membrane</keyword>
<dbReference type="NCBIfam" id="NF010167">
    <property type="entry name" value="PRK13648.1"/>
    <property type="match status" value="2"/>
</dbReference>
<protein>
    <submittedName>
        <fullName evidence="11">ATP-binding cassette domain-containing protein</fullName>
    </submittedName>
</protein>
<dbReference type="RefSeq" id="WP_191799724.1">
    <property type="nucleotide sequence ID" value="NZ_JACSQL010000003.1"/>
</dbReference>
<dbReference type="InterPro" id="IPR050095">
    <property type="entry name" value="ECF_ABC_transporter_ATP-bd"/>
</dbReference>
<dbReference type="PROSITE" id="PS00211">
    <property type="entry name" value="ABC_TRANSPORTER_1"/>
    <property type="match status" value="1"/>
</dbReference>
<evidence type="ECO:0000256" key="3">
    <source>
        <dbReference type="ARBA" id="ARBA00022448"/>
    </source>
</evidence>
<evidence type="ECO:0000256" key="4">
    <source>
        <dbReference type="ARBA" id="ARBA00022475"/>
    </source>
</evidence>
<dbReference type="EMBL" id="JACSQL010000003">
    <property type="protein sequence ID" value="MBD7968501.1"/>
    <property type="molecule type" value="Genomic_DNA"/>
</dbReference>
<keyword evidence="5" id="KW-0547">Nucleotide-binding</keyword>
<name>A0ABR8SYC4_9BACL</name>
<reference evidence="11 12" key="1">
    <citation type="submission" date="2020-08" db="EMBL/GenBank/DDBJ databases">
        <title>A Genomic Blueprint of the Chicken Gut Microbiome.</title>
        <authorList>
            <person name="Gilroy R."/>
            <person name="Ravi A."/>
            <person name="Getino M."/>
            <person name="Pursley I."/>
            <person name="Horton D.L."/>
            <person name="Alikhan N.-F."/>
            <person name="Baker D."/>
            <person name="Gharbi K."/>
            <person name="Hall N."/>
            <person name="Watson M."/>
            <person name="Adriaenssens E.M."/>
            <person name="Foster-Nyarko E."/>
            <person name="Jarju S."/>
            <person name="Secka A."/>
            <person name="Antonio M."/>
            <person name="Oren A."/>
            <person name="Chaudhuri R."/>
            <person name="La Ragione R.M."/>
            <person name="Hildebrand F."/>
            <person name="Pallen M.J."/>
        </authorList>
    </citation>
    <scope>NUCLEOTIDE SEQUENCE [LARGE SCALE GENOMIC DNA]</scope>
    <source>
        <strain evidence="11 12">Sa2BVA9</strain>
    </source>
</reference>
<dbReference type="InterPro" id="IPR003593">
    <property type="entry name" value="AAA+_ATPase"/>
</dbReference>
<dbReference type="Proteomes" id="UP000608071">
    <property type="component" value="Unassembled WGS sequence"/>
</dbReference>
<organism evidence="11 12">
    <name type="scientific">Paenibacillus gallinarum</name>
    <dbReference type="NCBI Taxonomy" id="2762232"/>
    <lineage>
        <taxon>Bacteria</taxon>
        <taxon>Bacillati</taxon>
        <taxon>Bacillota</taxon>
        <taxon>Bacilli</taxon>
        <taxon>Bacillales</taxon>
        <taxon>Paenibacillaceae</taxon>
        <taxon>Paenibacillus</taxon>
    </lineage>
</organism>
<gene>
    <name evidence="11" type="ORF">H9647_10525</name>
</gene>
<dbReference type="Gene3D" id="3.40.50.300">
    <property type="entry name" value="P-loop containing nucleotide triphosphate hydrolases"/>
    <property type="match status" value="2"/>
</dbReference>
<proteinExistence type="inferred from homology"/>
<keyword evidence="8" id="KW-0472">Membrane</keyword>
<evidence type="ECO:0000256" key="5">
    <source>
        <dbReference type="ARBA" id="ARBA00022741"/>
    </source>
</evidence>
<comment type="subcellular location">
    <subcellularLocation>
        <location evidence="1">Cell membrane</location>
        <topology evidence="1">Peripheral membrane protein</topology>
    </subcellularLocation>
</comment>
<evidence type="ECO:0000256" key="7">
    <source>
        <dbReference type="ARBA" id="ARBA00022967"/>
    </source>
</evidence>
<evidence type="ECO:0000256" key="8">
    <source>
        <dbReference type="ARBA" id="ARBA00023136"/>
    </source>
</evidence>
<evidence type="ECO:0000256" key="1">
    <source>
        <dbReference type="ARBA" id="ARBA00004202"/>
    </source>
</evidence>
<dbReference type="PROSITE" id="PS50893">
    <property type="entry name" value="ABC_TRANSPORTER_2"/>
    <property type="match status" value="2"/>
</dbReference>
<dbReference type="InterPro" id="IPR015856">
    <property type="entry name" value="ABC_transpr_CbiO/EcfA_su"/>
</dbReference>
<dbReference type="InterPro" id="IPR003439">
    <property type="entry name" value="ABC_transporter-like_ATP-bd"/>
</dbReference>
<evidence type="ECO:0000256" key="6">
    <source>
        <dbReference type="ARBA" id="ARBA00022840"/>
    </source>
</evidence>
<dbReference type="InterPro" id="IPR017871">
    <property type="entry name" value="ABC_transporter-like_CS"/>
</dbReference>
<dbReference type="GO" id="GO:0005524">
    <property type="term" value="F:ATP binding"/>
    <property type="evidence" value="ECO:0007669"/>
    <property type="project" value="UniProtKB-KW"/>
</dbReference>
<feature type="domain" description="ABC transporter" evidence="10">
    <location>
        <begin position="6"/>
        <end position="244"/>
    </location>
</feature>
<feature type="compositionally biased region" description="Basic residues" evidence="9">
    <location>
        <begin position="587"/>
        <end position="596"/>
    </location>
</feature>
<dbReference type="Pfam" id="PF00005">
    <property type="entry name" value="ABC_tran"/>
    <property type="match status" value="2"/>
</dbReference>
<dbReference type="InterPro" id="IPR027417">
    <property type="entry name" value="P-loop_NTPase"/>
</dbReference>
<comment type="caution">
    <text evidence="11">The sequence shown here is derived from an EMBL/GenBank/DDBJ whole genome shotgun (WGS) entry which is preliminary data.</text>
</comment>
<keyword evidence="6 11" id="KW-0067">ATP-binding</keyword>
<accession>A0ABR8SYC4</accession>
<comment type="similarity">
    <text evidence="2">Belongs to the ABC transporter superfamily.</text>
</comment>
<feature type="region of interest" description="Disordered" evidence="9">
    <location>
        <begin position="576"/>
        <end position="596"/>
    </location>
</feature>
<evidence type="ECO:0000259" key="10">
    <source>
        <dbReference type="PROSITE" id="PS50893"/>
    </source>
</evidence>
<dbReference type="SUPFAM" id="SSF52540">
    <property type="entry name" value="P-loop containing nucleoside triphosphate hydrolases"/>
    <property type="match status" value="2"/>
</dbReference>
<feature type="domain" description="ABC transporter" evidence="10">
    <location>
        <begin position="308"/>
        <end position="543"/>
    </location>
</feature>
<dbReference type="SMART" id="SM00382">
    <property type="entry name" value="AAA"/>
    <property type="match status" value="2"/>
</dbReference>
<dbReference type="PANTHER" id="PTHR43553:SF24">
    <property type="entry name" value="ENERGY-COUPLING FACTOR TRANSPORTER ATP-BINDING PROTEIN ECFA1"/>
    <property type="match status" value="1"/>
</dbReference>
<evidence type="ECO:0000313" key="12">
    <source>
        <dbReference type="Proteomes" id="UP000608071"/>
    </source>
</evidence>
<dbReference type="PANTHER" id="PTHR43553">
    <property type="entry name" value="HEAVY METAL TRANSPORTER"/>
    <property type="match status" value="1"/>
</dbReference>